<dbReference type="InterPro" id="IPR027417">
    <property type="entry name" value="P-loop_NTPase"/>
</dbReference>
<reference evidence="6" key="1">
    <citation type="submission" date="2020-12" db="EMBL/GenBank/DDBJ databases">
        <title>Leucobacter sp. CAS2, isolated from Chromium sludge.</title>
        <authorList>
            <person name="Xu Z."/>
        </authorList>
    </citation>
    <scope>NUCLEOTIDE SEQUENCE</scope>
    <source>
        <strain evidence="6">CSA2</strain>
    </source>
</reference>
<dbReference type="InterPro" id="IPR050683">
    <property type="entry name" value="Bact_Polysacc_Export_ATP-bd"/>
</dbReference>
<dbReference type="GO" id="GO:0140359">
    <property type="term" value="F:ABC-type transporter activity"/>
    <property type="evidence" value="ECO:0007669"/>
    <property type="project" value="InterPro"/>
</dbReference>
<evidence type="ECO:0000256" key="4">
    <source>
        <dbReference type="ARBA" id="ARBA00022840"/>
    </source>
</evidence>
<gene>
    <name evidence="6" type="ORF">JD292_06085</name>
</gene>
<dbReference type="PANTHER" id="PTHR46743:SF2">
    <property type="entry name" value="TEICHOIC ACIDS EXPORT ATP-BINDING PROTEIN TAGH"/>
    <property type="match status" value="1"/>
</dbReference>
<dbReference type="PROSITE" id="PS50893">
    <property type="entry name" value="ABC_TRANSPORTER_2"/>
    <property type="match status" value="1"/>
</dbReference>
<dbReference type="Proteomes" id="UP000618733">
    <property type="component" value="Unassembled WGS sequence"/>
</dbReference>
<evidence type="ECO:0000256" key="3">
    <source>
        <dbReference type="ARBA" id="ARBA00022741"/>
    </source>
</evidence>
<dbReference type="GO" id="GO:0016887">
    <property type="term" value="F:ATP hydrolysis activity"/>
    <property type="evidence" value="ECO:0007669"/>
    <property type="project" value="InterPro"/>
</dbReference>
<evidence type="ECO:0000256" key="2">
    <source>
        <dbReference type="ARBA" id="ARBA00022448"/>
    </source>
</evidence>
<dbReference type="AlphaFoldDB" id="A0A934UWG0"/>
<organism evidence="6 7">
    <name type="scientific">Leucobacter edaphi</name>
    <dbReference type="NCBI Taxonomy" id="2796472"/>
    <lineage>
        <taxon>Bacteria</taxon>
        <taxon>Bacillati</taxon>
        <taxon>Actinomycetota</taxon>
        <taxon>Actinomycetes</taxon>
        <taxon>Micrococcales</taxon>
        <taxon>Microbacteriaceae</taxon>
        <taxon>Leucobacter</taxon>
    </lineage>
</organism>
<dbReference type="PANTHER" id="PTHR46743">
    <property type="entry name" value="TEICHOIC ACIDS EXPORT ATP-BINDING PROTEIN TAGH"/>
    <property type="match status" value="1"/>
</dbReference>
<keyword evidence="2" id="KW-0813">Transport</keyword>
<dbReference type="Gene3D" id="3.40.50.300">
    <property type="entry name" value="P-loop containing nucleotide triphosphate hydrolases"/>
    <property type="match status" value="1"/>
</dbReference>
<dbReference type="GO" id="GO:0016020">
    <property type="term" value="C:membrane"/>
    <property type="evidence" value="ECO:0007669"/>
    <property type="project" value="InterPro"/>
</dbReference>
<dbReference type="EMBL" id="JAEHOI010000005">
    <property type="protein sequence ID" value="MBK0421639.1"/>
    <property type="molecule type" value="Genomic_DNA"/>
</dbReference>
<comment type="similarity">
    <text evidence="1">Belongs to the ABC transporter superfamily.</text>
</comment>
<evidence type="ECO:0000259" key="5">
    <source>
        <dbReference type="PROSITE" id="PS50893"/>
    </source>
</evidence>
<evidence type="ECO:0000256" key="1">
    <source>
        <dbReference type="ARBA" id="ARBA00005417"/>
    </source>
</evidence>
<dbReference type="CDD" id="cd03220">
    <property type="entry name" value="ABC_KpsT_Wzt"/>
    <property type="match status" value="1"/>
</dbReference>
<evidence type="ECO:0000313" key="7">
    <source>
        <dbReference type="Proteomes" id="UP000618733"/>
    </source>
</evidence>
<dbReference type="InterPro" id="IPR003439">
    <property type="entry name" value="ABC_transporter-like_ATP-bd"/>
</dbReference>
<evidence type="ECO:0000313" key="6">
    <source>
        <dbReference type="EMBL" id="MBK0421639.1"/>
    </source>
</evidence>
<name>A0A934UWG0_9MICO</name>
<comment type="caution">
    <text evidence="6">The sequence shown here is derived from an EMBL/GenBank/DDBJ whole genome shotgun (WGS) entry which is preliminary data.</text>
</comment>
<sequence length="361" mass="39249">MKETFIASLQRKELSSDFNAVDGVSFDVNAGESVALMGSNGSGKSTTLKMLSGVLQPDGGWVRTRGRIAGLIEVGAGFHPNLTGRQNVYLNAAILGMSKEETDAKFDDILEFSEIGDFIDTEVKRYSSGMYARLGFAVAVHTEFDVLLVDEVLSVGDAAFREKCNDRMQQLRERGKTMFIVSHNSGQVLRLCDRGIVLEHGKVIFDGPIEDAVQALEVSQRGEGAKPAHPILHPISTVYDRNPSGFGAPTSAQIDLPGAEGSFYQEFERGIITHAPELEGDRQTIGLTKGIFLSAYRRAGGPEGPWGVVAGSPKGQIESFDIRAMPFQNGYAWYSIDEGLGFAEPGSPDYERVVAAYERTR</sequence>
<keyword evidence="7" id="KW-1185">Reference proteome</keyword>
<accession>A0A934UWG0</accession>
<dbReference type="SUPFAM" id="SSF52540">
    <property type="entry name" value="P-loop containing nucleoside triphosphate hydrolases"/>
    <property type="match status" value="1"/>
</dbReference>
<dbReference type="InterPro" id="IPR015860">
    <property type="entry name" value="ABC_transpr_TagH-like"/>
</dbReference>
<feature type="domain" description="ABC transporter" evidence="5">
    <location>
        <begin position="4"/>
        <end position="225"/>
    </location>
</feature>
<dbReference type="SMART" id="SM00382">
    <property type="entry name" value="AAA"/>
    <property type="match status" value="1"/>
</dbReference>
<dbReference type="Pfam" id="PF00005">
    <property type="entry name" value="ABC_tran"/>
    <property type="match status" value="1"/>
</dbReference>
<dbReference type="InterPro" id="IPR003593">
    <property type="entry name" value="AAA+_ATPase"/>
</dbReference>
<dbReference type="GO" id="GO:0005524">
    <property type="term" value="F:ATP binding"/>
    <property type="evidence" value="ECO:0007669"/>
    <property type="project" value="UniProtKB-KW"/>
</dbReference>
<keyword evidence="3" id="KW-0547">Nucleotide-binding</keyword>
<protein>
    <submittedName>
        <fullName evidence="6">ABC transporter ATP-binding protein</fullName>
    </submittedName>
</protein>
<proteinExistence type="inferred from homology"/>
<keyword evidence="4 6" id="KW-0067">ATP-binding</keyword>